<protein>
    <submittedName>
        <fullName evidence="2">Uncharacterized protein</fullName>
    </submittedName>
</protein>
<accession>A0A427Y476</accession>
<name>A0A427Y476_9TREE</name>
<organism evidence="2 3">
    <name type="scientific">Apiotrichum porosum</name>
    <dbReference type="NCBI Taxonomy" id="105984"/>
    <lineage>
        <taxon>Eukaryota</taxon>
        <taxon>Fungi</taxon>
        <taxon>Dikarya</taxon>
        <taxon>Basidiomycota</taxon>
        <taxon>Agaricomycotina</taxon>
        <taxon>Tremellomycetes</taxon>
        <taxon>Trichosporonales</taxon>
        <taxon>Trichosporonaceae</taxon>
        <taxon>Apiotrichum</taxon>
    </lineage>
</organism>
<dbReference type="Proteomes" id="UP000279236">
    <property type="component" value="Unassembled WGS sequence"/>
</dbReference>
<dbReference type="AlphaFoldDB" id="A0A427Y476"/>
<evidence type="ECO:0000313" key="3">
    <source>
        <dbReference type="Proteomes" id="UP000279236"/>
    </source>
</evidence>
<feature type="compositionally biased region" description="Low complexity" evidence="1">
    <location>
        <begin position="45"/>
        <end position="71"/>
    </location>
</feature>
<feature type="compositionally biased region" description="Polar residues" evidence="1">
    <location>
        <begin position="22"/>
        <end position="36"/>
    </location>
</feature>
<feature type="compositionally biased region" description="Pro residues" evidence="1">
    <location>
        <begin position="324"/>
        <end position="339"/>
    </location>
</feature>
<gene>
    <name evidence="2" type="ORF">EHS24_004062</name>
</gene>
<dbReference type="RefSeq" id="XP_028478663.1">
    <property type="nucleotide sequence ID" value="XM_028619691.1"/>
</dbReference>
<feature type="region of interest" description="Disordered" evidence="1">
    <location>
        <begin position="190"/>
        <end position="252"/>
    </location>
</feature>
<feature type="region of interest" description="Disordered" evidence="1">
    <location>
        <begin position="266"/>
        <end position="360"/>
    </location>
</feature>
<dbReference type="EMBL" id="RSCE01000002">
    <property type="protein sequence ID" value="RSH85878.1"/>
    <property type="molecule type" value="Genomic_DNA"/>
</dbReference>
<feature type="compositionally biased region" description="Low complexity" evidence="1">
    <location>
        <begin position="226"/>
        <end position="240"/>
    </location>
</feature>
<feature type="compositionally biased region" description="Basic residues" evidence="1">
    <location>
        <begin position="198"/>
        <end position="212"/>
    </location>
</feature>
<feature type="compositionally biased region" description="Polar residues" evidence="1">
    <location>
        <begin position="87"/>
        <end position="114"/>
    </location>
</feature>
<comment type="caution">
    <text evidence="2">The sequence shown here is derived from an EMBL/GenBank/DDBJ whole genome shotgun (WGS) entry which is preliminary data.</text>
</comment>
<feature type="region of interest" description="Disordered" evidence="1">
    <location>
        <begin position="20"/>
        <end position="126"/>
    </location>
</feature>
<proteinExistence type="predicted"/>
<reference evidence="2 3" key="1">
    <citation type="submission" date="2018-11" db="EMBL/GenBank/DDBJ databases">
        <title>Genome sequence of Apiotrichum porosum DSM 27194.</title>
        <authorList>
            <person name="Aliyu H."/>
            <person name="Gorte O."/>
            <person name="Ochsenreither K."/>
        </authorList>
    </citation>
    <scope>NUCLEOTIDE SEQUENCE [LARGE SCALE GENOMIC DNA]</scope>
    <source>
        <strain evidence="2 3">DSM 27194</strain>
    </source>
</reference>
<dbReference type="GeneID" id="39588605"/>
<evidence type="ECO:0000256" key="1">
    <source>
        <dbReference type="SAM" id="MobiDB-lite"/>
    </source>
</evidence>
<keyword evidence="3" id="KW-1185">Reference proteome</keyword>
<evidence type="ECO:0000313" key="2">
    <source>
        <dbReference type="EMBL" id="RSH85878.1"/>
    </source>
</evidence>
<sequence length="360" mass="38876">MTAVPLVQPLDLTRFSLPYELSANSTERGTTVSQTYGRPVSERAAASPTSSDSLVSLPSSASAHQTTFPSSIYPPPPPSTASTFSPNLQVITPPDSNVLKTASARGSNSPSSWFDSAHKPSSLPASNNGSFPVREFSFPQFPYTPFSSSYSSYRTPSFQEDIQPPAYQYPYYPSYPTSMPPTAQQQADARHARELAKARRHVCVSSNLRRHERTHEQRARPKQTISSTTSATSSATSSATPRSANVVQYAPPTGMYPPSGNYPYAYSSTPHPSGHGTHGTQPPQYNYGMPPSAGGGGNSNRTNYHVVRRSMASAEHNQSGTPQSPSPPSPIYSPSPSPSQPFWRPILMPQPTKPHTARFG</sequence>